<keyword evidence="4" id="KW-0963">Cytoplasm</keyword>
<evidence type="ECO:0000259" key="12">
    <source>
        <dbReference type="PROSITE" id="PS51163"/>
    </source>
</evidence>
<organism evidence="13 14">
    <name type="scientific">Ahniella affigens</name>
    <dbReference type="NCBI Taxonomy" id="2021234"/>
    <lineage>
        <taxon>Bacteria</taxon>
        <taxon>Pseudomonadati</taxon>
        <taxon>Pseudomonadota</taxon>
        <taxon>Gammaproteobacteria</taxon>
        <taxon>Lysobacterales</taxon>
        <taxon>Rhodanobacteraceae</taxon>
        <taxon>Ahniella</taxon>
    </lineage>
</organism>
<dbReference type="PANTHER" id="PTHR17490">
    <property type="entry name" value="SUA5"/>
    <property type="match status" value="1"/>
</dbReference>
<keyword evidence="14" id="KW-1185">Reference proteome</keyword>
<dbReference type="GO" id="GO:0005524">
    <property type="term" value="F:ATP binding"/>
    <property type="evidence" value="ECO:0007669"/>
    <property type="project" value="UniProtKB-KW"/>
</dbReference>
<dbReference type="GO" id="GO:0061710">
    <property type="term" value="F:L-threonylcarbamoyladenylate synthase"/>
    <property type="evidence" value="ECO:0007669"/>
    <property type="project" value="UniProtKB-EC"/>
</dbReference>
<reference evidence="13 14" key="2">
    <citation type="submission" date="2018-03" db="EMBL/GenBank/DDBJ databases">
        <authorList>
            <person name="Keele B.F."/>
        </authorList>
    </citation>
    <scope>NUCLEOTIDE SEQUENCE [LARGE SCALE GENOMIC DNA]</scope>
    <source>
        <strain evidence="13 14">D13</strain>
    </source>
</reference>
<dbReference type="NCBIfam" id="TIGR00057">
    <property type="entry name" value="L-threonylcarbamoyladenylate synthase"/>
    <property type="match status" value="1"/>
</dbReference>
<dbReference type="PROSITE" id="PS51163">
    <property type="entry name" value="YRDC"/>
    <property type="match status" value="1"/>
</dbReference>
<protein>
    <recommendedName>
        <fullName evidence="10">L-threonylcarbamoyladenylate synthase</fullName>
        <ecNumber evidence="3">2.7.7.87</ecNumber>
    </recommendedName>
    <alternativeName>
        <fullName evidence="10">L-threonylcarbamoyladenylate synthase</fullName>
    </alternativeName>
</protein>
<evidence type="ECO:0000256" key="6">
    <source>
        <dbReference type="ARBA" id="ARBA00022694"/>
    </source>
</evidence>
<dbReference type="Gene3D" id="3.90.870.10">
    <property type="entry name" value="DHBP synthase"/>
    <property type="match status" value="1"/>
</dbReference>
<evidence type="ECO:0000313" key="14">
    <source>
        <dbReference type="Proteomes" id="UP000241074"/>
    </source>
</evidence>
<dbReference type="AlphaFoldDB" id="A0A2P1PTT4"/>
<comment type="similarity">
    <text evidence="2">Belongs to the SUA5 family.</text>
</comment>
<evidence type="ECO:0000256" key="3">
    <source>
        <dbReference type="ARBA" id="ARBA00012584"/>
    </source>
</evidence>
<dbReference type="OrthoDB" id="9814580at2"/>
<keyword evidence="5" id="KW-0808">Transferase</keyword>
<accession>A0A2P1PTT4</accession>
<evidence type="ECO:0000256" key="1">
    <source>
        <dbReference type="ARBA" id="ARBA00004496"/>
    </source>
</evidence>
<dbReference type="GO" id="GO:0008033">
    <property type="term" value="P:tRNA processing"/>
    <property type="evidence" value="ECO:0007669"/>
    <property type="project" value="UniProtKB-KW"/>
</dbReference>
<keyword evidence="8" id="KW-0547">Nucleotide-binding</keyword>
<gene>
    <name evidence="13" type="ORF">C7S18_14020</name>
</gene>
<evidence type="ECO:0000256" key="7">
    <source>
        <dbReference type="ARBA" id="ARBA00022695"/>
    </source>
</evidence>
<dbReference type="FunFam" id="3.90.870.10:FF:000009">
    <property type="entry name" value="Threonylcarbamoyl-AMP synthase, putative"/>
    <property type="match status" value="1"/>
</dbReference>
<dbReference type="SUPFAM" id="SSF55821">
    <property type="entry name" value="YrdC/RibB"/>
    <property type="match status" value="1"/>
</dbReference>
<feature type="domain" description="YrdC-like" evidence="12">
    <location>
        <begin position="6"/>
        <end position="192"/>
    </location>
</feature>
<evidence type="ECO:0000313" key="13">
    <source>
        <dbReference type="EMBL" id="AVP98241.1"/>
    </source>
</evidence>
<reference evidence="13 14" key="1">
    <citation type="submission" date="2018-03" db="EMBL/GenBank/DDBJ databases">
        <title>Ahniella affigens gen. nov., sp. nov., a gammaproteobacterium isolated from sandy soil near a stream.</title>
        <authorList>
            <person name="Ko Y."/>
            <person name="Kim J.-H."/>
        </authorList>
    </citation>
    <scope>NUCLEOTIDE SEQUENCE [LARGE SCALE GENOMIC DNA]</scope>
    <source>
        <strain evidence="13 14">D13</strain>
    </source>
</reference>
<dbReference type="GO" id="GO:0005737">
    <property type="term" value="C:cytoplasm"/>
    <property type="evidence" value="ECO:0007669"/>
    <property type="project" value="UniProtKB-SubCell"/>
</dbReference>
<keyword evidence="6" id="KW-0819">tRNA processing</keyword>
<dbReference type="EC" id="2.7.7.87" evidence="3"/>
<dbReference type="Pfam" id="PF01300">
    <property type="entry name" value="Sua5_yciO_yrdC"/>
    <property type="match status" value="1"/>
</dbReference>
<dbReference type="PANTHER" id="PTHR17490:SF16">
    <property type="entry name" value="THREONYLCARBAMOYL-AMP SYNTHASE"/>
    <property type="match status" value="1"/>
</dbReference>
<name>A0A2P1PTT4_9GAMM</name>
<dbReference type="KEGG" id="xba:C7S18_14020"/>
<sequence>MLPIRLEAITEAVAALRRGEVIGLPTETVYGLAGDARNPEALQRIFATKGRPADHPLIVHLADAKQLSDWAIDVPVAALQLAQAFWPGPMTLILKRQANVSDLVTGGQDTVGLRVPSHPWAQAVLQAFGGGLAAPSANRFGHVSPTTAQHVRDEFGEAVPVVLDAGPCQVGIESTIIDLSTGFARILRPGLITAEQIEAVLHASPEAPGARQTSADTPRVSGSLASHYAPGRLRSWSVAVGSTRAIESWNAMTKRCACSVSGHCHRVWTDWRCRIHPSNTRDICMPRSACWIRKARTGF</sequence>
<dbReference type="GO" id="GO:0000049">
    <property type="term" value="F:tRNA binding"/>
    <property type="evidence" value="ECO:0007669"/>
    <property type="project" value="TreeGrafter"/>
</dbReference>
<evidence type="ECO:0000256" key="2">
    <source>
        <dbReference type="ARBA" id="ARBA00007663"/>
    </source>
</evidence>
<evidence type="ECO:0000256" key="11">
    <source>
        <dbReference type="ARBA" id="ARBA00048366"/>
    </source>
</evidence>
<dbReference type="EMBL" id="CP027860">
    <property type="protein sequence ID" value="AVP98241.1"/>
    <property type="molecule type" value="Genomic_DNA"/>
</dbReference>
<evidence type="ECO:0000256" key="9">
    <source>
        <dbReference type="ARBA" id="ARBA00022840"/>
    </source>
</evidence>
<proteinExistence type="inferred from homology"/>
<dbReference type="InterPro" id="IPR006070">
    <property type="entry name" value="Sua5-like_dom"/>
</dbReference>
<evidence type="ECO:0000256" key="8">
    <source>
        <dbReference type="ARBA" id="ARBA00022741"/>
    </source>
</evidence>
<dbReference type="GO" id="GO:0006450">
    <property type="term" value="P:regulation of translational fidelity"/>
    <property type="evidence" value="ECO:0007669"/>
    <property type="project" value="TreeGrafter"/>
</dbReference>
<dbReference type="InterPro" id="IPR017945">
    <property type="entry name" value="DHBP_synth_RibB-like_a/b_dom"/>
</dbReference>
<evidence type="ECO:0000256" key="4">
    <source>
        <dbReference type="ARBA" id="ARBA00022490"/>
    </source>
</evidence>
<dbReference type="GO" id="GO:0003725">
    <property type="term" value="F:double-stranded RNA binding"/>
    <property type="evidence" value="ECO:0007669"/>
    <property type="project" value="InterPro"/>
</dbReference>
<comment type="catalytic activity">
    <reaction evidence="11">
        <text>L-threonine + hydrogencarbonate + ATP = L-threonylcarbamoyladenylate + diphosphate + H2O</text>
        <dbReference type="Rhea" id="RHEA:36407"/>
        <dbReference type="ChEBI" id="CHEBI:15377"/>
        <dbReference type="ChEBI" id="CHEBI:17544"/>
        <dbReference type="ChEBI" id="CHEBI:30616"/>
        <dbReference type="ChEBI" id="CHEBI:33019"/>
        <dbReference type="ChEBI" id="CHEBI:57926"/>
        <dbReference type="ChEBI" id="CHEBI:73682"/>
        <dbReference type="EC" id="2.7.7.87"/>
    </reaction>
</comment>
<comment type="subcellular location">
    <subcellularLocation>
        <location evidence="1">Cytoplasm</location>
    </subcellularLocation>
</comment>
<evidence type="ECO:0000256" key="5">
    <source>
        <dbReference type="ARBA" id="ARBA00022679"/>
    </source>
</evidence>
<dbReference type="Proteomes" id="UP000241074">
    <property type="component" value="Chromosome"/>
</dbReference>
<evidence type="ECO:0000256" key="10">
    <source>
        <dbReference type="ARBA" id="ARBA00029774"/>
    </source>
</evidence>
<dbReference type="InterPro" id="IPR050156">
    <property type="entry name" value="TC-AMP_synthase_SUA5"/>
</dbReference>
<keyword evidence="9" id="KW-0067">ATP-binding</keyword>
<keyword evidence="7" id="KW-0548">Nucleotidyltransferase</keyword>